<keyword evidence="15" id="KW-1185">Reference proteome</keyword>
<comment type="subcellular location">
    <subcellularLocation>
        <location evidence="2 13">Cell membrane</location>
        <topology evidence="2 13">Multi-pass membrane protein</topology>
    </subcellularLocation>
</comment>
<dbReference type="PRINTS" id="PR01534">
    <property type="entry name" value="VOMERONASL1R"/>
</dbReference>
<dbReference type="InterPro" id="IPR004072">
    <property type="entry name" value="Vmron_rcpt_1"/>
</dbReference>
<evidence type="ECO:0000256" key="7">
    <source>
        <dbReference type="ARBA" id="ARBA00022989"/>
    </source>
</evidence>
<dbReference type="Gene3D" id="1.20.1070.10">
    <property type="entry name" value="Rhodopsin 7-helix transmembrane proteins"/>
    <property type="match status" value="1"/>
</dbReference>
<dbReference type="KEGG" id="hgl:106007872"/>
<dbReference type="GeneID" id="106007872"/>
<keyword evidence="8 13" id="KW-0297">G-protein coupled receptor</keyword>
<feature type="transmembrane region" description="Helical" evidence="13">
    <location>
        <begin position="181"/>
        <end position="199"/>
    </location>
</feature>
<dbReference type="RefSeq" id="XP_012921659.2">
    <property type="nucleotide sequence ID" value="XM_013066205.2"/>
</dbReference>
<feature type="transmembrane region" description="Helical" evidence="13">
    <location>
        <begin position="298"/>
        <end position="319"/>
    </location>
</feature>
<keyword evidence="4 13" id="KW-1003">Cell membrane</keyword>
<evidence type="ECO:0000256" key="1">
    <source>
        <dbReference type="ARBA" id="ARBA00003878"/>
    </source>
</evidence>
<sequence length="332" mass="38832">MAARTICIGVMMNSSLFAIFMYTFLTQPNLMKPVDFIMIHLTVVNTLNIIFTLIPHIMALFGVRYFLDDIGCKVISYTYRITRGVSISTTSHLSAFQAITISPMNSMWVWFKSKLSSWIFPSFFVFWIINMLIYIHIIETVRANGNFTIVDHKYFHAYCQTRPSESHTSGLFSSIMLMDDLLFLVLMIWASLYMVSLLYRHQRRAQHVHRHSLSSQPSPEIKVTHSILLVVSLFVFFYCLKNYFTYYSFYGQKKFPGSLGIGEMLSVCYPIICPFMIMKNKKIISYFISSLSDTFYHFIINSTLLVLWLHVQYPVLMIVRYKFQVTDQINYP</sequence>
<feature type="transmembrane region" description="Helical" evidence="13">
    <location>
        <begin position="37"/>
        <end position="63"/>
    </location>
</feature>
<evidence type="ECO:0000313" key="16">
    <source>
        <dbReference type="RefSeq" id="XP_012921659.2"/>
    </source>
</evidence>
<comment type="similarity">
    <text evidence="3 13">Belongs to the G-protein coupled receptor 1 family.</text>
</comment>
<dbReference type="PROSITE" id="PS50262">
    <property type="entry name" value="G_PROTEIN_RECEP_F1_2"/>
    <property type="match status" value="1"/>
</dbReference>
<keyword evidence="5 13" id="KW-0589">Pheromone response</keyword>
<feature type="transmembrane region" description="Helical" evidence="13">
    <location>
        <begin position="220"/>
        <end position="238"/>
    </location>
</feature>
<dbReference type="Proteomes" id="UP000694906">
    <property type="component" value="Unplaced"/>
</dbReference>
<keyword evidence="11" id="KW-0325">Glycoprotein</keyword>
<dbReference type="GO" id="GO:0007606">
    <property type="term" value="P:sensory perception of chemical stimulus"/>
    <property type="evidence" value="ECO:0007669"/>
    <property type="project" value="UniProtKB-ARBA"/>
</dbReference>
<feature type="domain" description="G-protein coupled receptors family 1 profile" evidence="14">
    <location>
        <begin position="16"/>
        <end position="277"/>
    </location>
</feature>
<proteinExistence type="inferred from homology"/>
<dbReference type="Pfam" id="PF03402">
    <property type="entry name" value="V1R"/>
    <property type="match status" value="1"/>
</dbReference>
<evidence type="ECO:0000256" key="13">
    <source>
        <dbReference type="RuleBase" id="RU364061"/>
    </source>
</evidence>
<feature type="transmembrane region" description="Helical" evidence="13">
    <location>
        <begin position="258"/>
        <end position="277"/>
    </location>
</feature>
<reference evidence="16" key="1">
    <citation type="submission" date="2025-08" db="UniProtKB">
        <authorList>
            <consortium name="RefSeq"/>
        </authorList>
    </citation>
    <scope>IDENTIFICATION</scope>
</reference>
<dbReference type="GO" id="GO:0005886">
    <property type="term" value="C:plasma membrane"/>
    <property type="evidence" value="ECO:0007669"/>
    <property type="project" value="UniProtKB-SubCell"/>
</dbReference>
<dbReference type="AlphaFoldDB" id="A0AAX6QIM7"/>
<evidence type="ECO:0000256" key="4">
    <source>
        <dbReference type="ARBA" id="ARBA00022475"/>
    </source>
</evidence>
<dbReference type="GO" id="GO:0016503">
    <property type="term" value="F:pheromone receptor activity"/>
    <property type="evidence" value="ECO:0007669"/>
    <property type="project" value="InterPro"/>
</dbReference>
<organism evidence="15 16">
    <name type="scientific">Heterocephalus glaber</name>
    <name type="common">Naked mole rat</name>
    <dbReference type="NCBI Taxonomy" id="10181"/>
    <lineage>
        <taxon>Eukaryota</taxon>
        <taxon>Metazoa</taxon>
        <taxon>Chordata</taxon>
        <taxon>Craniata</taxon>
        <taxon>Vertebrata</taxon>
        <taxon>Euteleostomi</taxon>
        <taxon>Mammalia</taxon>
        <taxon>Eutheria</taxon>
        <taxon>Euarchontoglires</taxon>
        <taxon>Glires</taxon>
        <taxon>Rodentia</taxon>
        <taxon>Hystricomorpha</taxon>
        <taxon>Bathyergidae</taxon>
        <taxon>Heterocephalus</taxon>
    </lineage>
</organism>
<evidence type="ECO:0000256" key="6">
    <source>
        <dbReference type="ARBA" id="ARBA00022692"/>
    </source>
</evidence>
<gene>
    <name evidence="16" type="primary">LOC106007872</name>
</gene>
<keyword evidence="6 13" id="KW-0812">Transmembrane</keyword>
<dbReference type="FunFam" id="1.20.1070.10:FF:000033">
    <property type="entry name" value="Vomeronasal type-1 receptor"/>
    <property type="match status" value="1"/>
</dbReference>
<keyword evidence="7 13" id="KW-1133">Transmembrane helix</keyword>
<comment type="function">
    <text evidence="1">Putative pheromone receptor.</text>
</comment>
<name>A0AAX6QIM7_HETGA</name>
<evidence type="ECO:0000256" key="5">
    <source>
        <dbReference type="ARBA" id="ARBA00022507"/>
    </source>
</evidence>
<evidence type="ECO:0000313" key="15">
    <source>
        <dbReference type="Proteomes" id="UP000694906"/>
    </source>
</evidence>
<dbReference type="InterPro" id="IPR017452">
    <property type="entry name" value="GPCR_Rhodpsn_7TM"/>
</dbReference>
<protein>
    <recommendedName>
        <fullName evidence="13">Vomeronasal type-1 receptor</fullName>
    </recommendedName>
</protein>
<evidence type="ECO:0000259" key="14">
    <source>
        <dbReference type="PROSITE" id="PS50262"/>
    </source>
</evidence>
<dbReference type="GO" id="GO:0019236">
    <property type="term" value="P:response to pheromone"/>
    <property type="evidence" value="ECO:0007669"/>
    <property type="project" value="UniProtKB-KW"/>
</dbReference>
<evidence type="ECO:0000256" key="10">
    <source>
        <dbReference type="ARBA" id="ARBA00023170"/>
    </source>
</evidence>
<keyword evidence="10 13" id="KW-0675">Receptor</keyword>
<keyword evidence="12 13" id="KW-0807">Transducer</keyword>
<evidence type="ECO:0000256" key="12">
    <source>
        <dbReference type="ARBA" id="ARBA00023224"/>
    </source>
</evidence>
<feature type="transmembrane region" description="Helical" evidence="13">
    <location>
        <begin position="115"/>
        <end position="137"/>
    </location>
</feature>
<dbReference type="SUPFAM" id="SSF81321">
    <property type="entry name" value="Family A G protein-coupled receptor-like"/>
    <property type="match status" value="1"/>
</dbReference>
<keyword evidence="9 13" id="KW-0472">Membrane</keyword>
<accession>A0AAX6QIM7</accession>
<feature type="transmembrane region" description="Helical" evidence="13">
    <location>
        <begin position="7"/>
        <end position="25"/>
    </location>
</feature>
<dbReference type="PANTHER" id="PTHR24062">
    <property type="entry name" value="VOMERONASAL TYPE-1 RECEPTOR"/>
    <property type="match status" value="1"/>
</dbReference>
<evidence type="ECO:0000256" key="11">
    <source>
        <dbReference type="ARBA" id="ARBA00023180"/>
    </source>
</evidence>
<evidence type="ECO:0000256" key="9">
    <source>
        <dbReference type="ARBA" id="ARBA00023136"/>
    </source>
</evidence>
<evidence type="ECO:0000256" key="8">
    <source>
        <dbReference type="ARBA" id="ARBA00023040"/>
    </source>
</evidence>
<evidence type="ECO:0000256" key="3">
    <source>
        <dbReference type="ARBA" id="ARBA00010663"/>
    </source>
</evidence>
<evidence type="ECO:0000256" key="2">
    <source>
        <dbReference type="ARBA" id="ARBA00004651"/>
    </source>
</evidence>